<feature type="compositionally biased region" description="Polar residues" evidence="5">
    <location>
        <begin position="165"/>
        <end position="180"/>
    </location>
</feature>
<dbReference type="OMA" id="QTVAKEW"/>
<comment type="function">
    <text evidence="3">Involved in transvection phenomena (= synapsis-dependent gene expression), where the synaptic pairing of chromosomes carrying genes with which zeste interacts influences the expression of these genes. Zeste binds to DNA and stimulates transcription from a nearby promoter.</text>
</comment>
<feature type="coiled-coil region" evidence="4">
    <location>
        <begin position="204"/>
        <end position="231"/>
    </location>
</feature>
<feature type="domain" description="Myb/SANT-like DNA-binding" evidence="6">
    <location>
        <begin position="24"/>
        <end position="100"/>
    </location>
</feature>
<dbReference type="GO" id="GO:0003677">
    <property type="term" value="F:DNA binding"/>
    <property type="evidence" value="ECO:0007669"/>
    <property type="project" value="UniProtKB-KW"/>
</dbReference>
<dbReference type="AlphaFoldDB" id="A0A226ELX1"/>
<evidence type="ECO:0000256" key="2">
    <source>
        <dbReference type="ARBA" id="ARBA00016807"/>
    </source>
</evidence>
<accession>A0A226ELX1</accession>
<organism evidence="7 8">
    <name type="scientific">Folsomia candida</name>
    <name type="common">Springtail</name>
    <dbReference type="NCBI Taxonomy" id="158441"/>
    <lineage>
        <taxon>Eukaryota</taxon>
        <taxon>Metazoa</taxon>
        <taxon>Ecdysozoa</taxon>
        <taxon>Arthropoda</taxon>
        <taxon>Hexapoda</taxon>
        <taxon>Collembola</taxon>
        <taxon>Entomobryomorpha</taxon>
        <taxon>Isotomoidea</taxon>
        <taxon>Isotomidae</taxon>
        <taxon>Proisotominae</taxon>
        <taxon>Folsomia</taxon>
    </lineage>
</organism>
<evidence type="ECO:0000313" key="7">
    <source>
        <dbReference type="EMBL" id="OXA58695.1"/>
    </source>
</evidence>
<evidence type="ECO:0000256" key="3">
    <source>
        <dbReference type="ARBA" id="ARBA00025466"/>
    </source>
</evidence>
<comment type="caution">
    <text evidence="7">The sequence shown here is derived from an EMBL/GenBank/DDBJ whole genome shotgun (WGS) entry which is preliminary data.</text>
</comment>
<dbReference type="EMBL" id="LNIX01000003">
    <property type="protein sequence ID" value="OXA58695.1"/>
    <property type="molecule type" value="Genomic_DNA"/>
</dbReference>
<protein>
    <recommendedName>
        <fullName evidence="2">Regulatory protein zeste</fullName>
    </recommendedName>
</protein>
<evidence type="ECO:0000256" key="5">
    <source>
        <dbReference type="SAM" id="MobiDB-lite"/>
    </source>
</evidence>
<evidence type="ECO:0000259" key="6">
    <source>
        <dbReference type="Pfam" id="PF13873"/>
    </source>
</evidence>
<reference evidence="7 8" key="1">
    <citation type="submission" date="2015-12" db="EMBL/GenBank/DDBJ databases">
        <title>The genome of Folsomia candida.</title>
        <authorList>
            <person name="Faddeeva A."/>
            <person name="Derks M.F."/>
            <person name="Anvar Y."/>
            <person name="Smit S."/>
            <person name="Van Straalen N."/>
            <person name="Roelofs D."/>
        </authorList>
    </citation>
    <scope>NUCLEOTIDE SEQUENCE [LARGE SCALE GENOMIC DNA]</scope>
    <source>
        <strain evidence="7 8">VU population</strain>
        <tissue evidence="7">Whole body</tissue>
    </source>
</reference>
<dbReference type="Proteomes" id="UP000198287">
    <property type="component" value="Unassembled WGS sequence"/>
</dbReference>
<evidence type="ECO:0000256" key="4">
    <source>
        <dbReference type="SAM" id="Coils"/>
    </source>
</evidence>
<dbReference type="Pfam" id="PF13873">
    <property type="entry name" value="Myb_DNA-bind_5"/>
    <property type="match status" value="1"/>
</dbReference>
<gene>
    <name evidence="7" type="ORF">Fcan01_08442</name>
</gene>
<sequence length="264" mass="29851">MSDDEDSLPEIGGEYTKLEVKKKSPSFTESEKVLLLELVSSKRNILECKRSDPLTIINKQAAWTDLEGSFNLSSDVIKRTAAQLKRAWENLKSRAKTEKAKAVRSAKKTGGGMAEHVLSKQSELICAIVPSQMTSLQNDFDSDSIEIESDKPADRREKFPDSSSRKLSTSSNDSATSTKLNKPLTVDKRSFVIQMEEEEHTINMQILKQKQQYEELKIKKLKREMELMELESHKKLKLLDLQIAATNPVQHFVITAPDNEIEIA</sequence>
<dbReference type="PANTHER" id="PTHR21411">
    <property type="entry name" value="APONTIC"/>
    <property type="match status" value="1"/>
</dbReference>
<feature type="region of interest" description="Disordered" evidence="5">
    <location>
        <begin position="146"/>
        <end position="181"/>
    </location>
</feature>
<evidence type="ECO:0000256" key="1">
    <source>
        <dbReference type="ARBA" id="ARBA00011764"/>
    </source>
</evidence>
<evidence type="ECO:0000313" key="8">
    <source>
        <dbReference type="Proteomes" id="UP000198287"/>
    </source>
</evidence>
<name>A0A226ELX1_FOLCA</name>
<comment type="subunit">
    <text evidence="1">Self-associates forming complexes of several hundred monomers.</text>
</comment>
<dbReference type="InterPro" id="IPR028002">
    <property type="entry name" value="Myb_DNA-bind_5"/>
</dbReference>
<dbReference type="PANTHER" id="PTHR21411:SF0">
    <property type="entry name" value="REGULATORY PROTEIN ZESTE"/>
    <property type="match status" value="1"/>
</dbReference>
<keyword evidence="7" id="KW-0238">DNA-binding</keyword>
<keyword evidence="4" id="KW-0175">Coiled coil</keyword>
<keyword evidence="8" id="KW-1185">Reference proteome</keyword>
<proteinExistence type="predicted"/>
<feature type="compositionally biased region" description="Basic and acidic residues" evidence="5">
    <location>
        <begin position="148"/>
        <end position="164"/>
    </location>
</feature>
<dbReference type="OrthoDB" id="6369473at2759"/>